<proteinExistence type="predicted"/>
<sequence>MHDGRMSEWVTVVTYENVRGCPRPVAALLA</sequence>
<protein>
    <submittedName>
        <fullName evidence="1">Uncharacterized protein</fullName>
    </submittedName>
</protein>
<dbReference type="EMBL" id="JACCBA010000001">
    <property type="protein sequence ID" value="NYD48081.1"/>
    <property type="molecule type" value="Genomic_DNA"/>
</dbReference>
<gene>
    <name evidence="1" type="ORF">BJY14_004064</name>
</gene>
<keyword evidence="2" id="KW-1185">Reference proteome</keyword>
<organism evidence="1 2">
    <name type="scientific">Actinomadura luteofluorescens</name>
    <dbReference type="NCBI Taxonomy" id="46163"/>
    <lineage>
        <taxon>Bacteria</taxon>
        <taxon>Bacillati</taxon>
        <taxon>Actinomycetota</taxon>
        <taxon>Actinomycetes</taxon>
        <taxon>Streptosporangiales</taxon>
        <taxon>Thermomonosporaceae</taxon>
        <taxon>Actinomadura</taxon>
    </lineage>
</organism>
<name>A0A7Y9JGW6_9ACTN</name>
<dbReference type="AlphaFoldDB" id="A0A7Y9JGW6"/>
<reference evidence="1 2" key="1">
    <citation type="submission" date="2020-07" db="EMBL/GenBank/DDBJ databases">
        <title>Sequencing the genomes of 1000 actinobacteria strains.</title>
        <authorList>
            <person name="Klenk H.-P."/>
        </authorList>
    </citation>
    <scope>NUCLEOTIDE SEQUENCE [LARGE SCALE GENOMIC DNA]</scope>
    <source>
        <strain evidence="1 2">DSM 40398</strain>
    </source>
</reference>
<comment type="caution">
    <text evidence="1">The sequence shown here is derived from an EMBL/GenBank/DDBJ whole genome shotgun (WGS) entry which is preliminary data.</text>
</comment>
<evidence type="ECO:0000313" key="1">
    <source>
        <dbReference type="EMBL" id="NYD48081.1"/>
    </source>
</evidence>
<dbReference type="Proteomes" id="UP000529783">
    <property type="component" value="Unassembled WGS sequence"/>
</dbReference>
<evidence type="ECO:0000313" key="2">
    <source>
        <dbReference type="Proteomes" id="UP000529783"/>
    </source>
</evidence>
<accession>A0A7Y9JGW6</accession>